<dbReference type="AlphaFoldDB" id="A0A0U2X1G4"/>
<feature type="chain" id="PRO_5006834030" evidence="1">
    <location>
        <begin position="21"/>
        <end position="186"/>
    </location>
</feature>
<sequence length="186" mass="20187">MHIIKYLLPWLVFLALPACSNQPNQIILNPVYKNGQISSINSSLSTSVIDLRGDTATLKLIESDKTKTFASHGITASVKSALDSALSRNGASISNLATVRFEVDIHALQAVVTEKLMSHTSTASIEFGVRVIRATSNFSKVYRGNANLAGPLGHDRAKIEGQLNKLTEQIITRIVSDPELIEFLEG</sequence>
<dbReference type="RefSeq" id="WP_058373924.1">
    <property type="nucleotide sequence ID" value="NZ_CP011034.1"/>
</dbReference>
<dbReference type="KEGG" id="ptn:PTRA_a2722"/>
<name>A0A0U2X1G4_9GAMM</name>
<dbReference type="EMBL" id="CP011034">
    <property type="protein sequence ID" value="ALS33785.1"/>
    <property type="molecule type" value="Genomic_DNA"/>
</dbReference>
<keyword evidence="1" id="KW-0732">Signal</keyword>
<proteinExistence type="predicted"/>
<organism evidence="2">
    <name type="scientific">Pseudoalteromonas translucida KMM 520</name>
    <dbReference type="NCBI Taxonomy" id="1315283"/>
    <lineage>
        <taxon>Bacteria</taxon>
        <taxon>Pseudomonadati</taxon>
        <taxon>Pseudomonadota</taxon>
        <taxon>Gammaproteobacteria</taxon>
        <taxon>Alteromonadales</taxon>
        <taxon>Pseudoalteromonadaceae</taxon>
        <taxon>Pseudoalteromonas</taxon>
    </lineage>
</organism>
<evidence type="ECO:0000313" key="2">
    <source>
        <dbReference type="EMBL" id="ALS33785.1"/>
    </source>
</evidence>
<dbReference type="Proteomes" id="UP000065261">
    <property type="component" value="Chromosome I"/>
</dbReference>
<reference evidence="2 3" key="1">
    <citation type="submission" date="2015-03" db="EMBL/GenBank/DDBJ databases">
        <authorList>
            <person name="Murphy D."/>
        </authorList>
    </citation>
    <scope>NUCLEOTIDE SEQUENCE [LARGE SCALE GENOMIC DNA]</scope>
    <source>
        <strain evidence="2 3">KMM 520</strain>
    </source>
</reference>
<gene>
    <name evidence="2" type="primary">yajG</name>
    <name evidence="2" type="ORF">PTRA_a2722</name>
</gene>
<accession>A0A0U2X1G4</accession>
<dbReference type="InterPro" id="IPR005619">
    <property type="entry name" value="Uncharacterised_YajG"/>
</dbReference>
<dbReference type="PATRIC" id="fig|1315283.4.peg.2374"/>
<evidence type="ECO:0000313" key="3">
    <source>
        <dbReference type="Proteomes" id="UP000065261"/>
    </source>
</evidence>
<dbReference type="Pfam" id="PF03923">
    <property type="entry name" value="Lipoprotein_16"/>
    <property type="match status" value="1"/>
</dbReference>
<evidence type="ECO:0000256" key="1">
    <source>
        <dbReference type="SAM" id="SignalP"/>
    </source>
</evidence>
<dbReference type="OrthoDB" id="6311972at2"/>
<protein>
    <submittedName>
        <fullName evidence="2">Putative lipoprotein</fullName>
    </submittedName>
</protein>
<feature type="signal peptide" evidence="1">
    <location>
        <begin position="1"/>
        <end position="20"/>
    </location>
</feature>
<keyword evidence="2" id="KW-0449">Lipoprotein</keyword>